<comment type="caution">
    <text evidence="3">The sequence shown here is derived from an EMBL/GenBank/DDBJ whole genome shotgun (WGS) entry which is preliminary data.</text>
</comment>
<evidence type="ECO:0000313" key="4">
    <source>
        <dbReference type="Proteomes" id="UP001212841"/>
    </source>
</evidence>
<dbReference type="InterPro" id="IPR036457">
    <property type="entry name" value="PPM-type-like_dom_sf"/>
</dbReference>
<feature type="compositionally biased region" description="Low complexity" evidence="1">
    <location>
        <begin position="429"/>
        <end position="451"/>
    </location>
</feature>
<dbReference type="Proteomes" id="UP001212841">
    <property type="component" value="Unassembled WGS sequence"/>
</dbReference>
<organism evidence="3 4">
    <name type="scientific">Rhizophlyctis rosea</name>
    <dbReference type="NCBI Taxonomy" id="64517"/>
    <lineage>
        <taxon>Eukaryota</taxon>
        <taxon>Fungi</taxon>
        <taxon>Fungi incertae sedis</taxon>
        <taxon>Chytridiomycota</taxon>
        <taxon>Chytridiomycota incertae sedis</taxon>
        <taxon>Chytridiomycetes</taxon>
        <taxon>Rhizophlyctidales</taxon>
        <taxon>Rhizophlyctidaceae</taxon>
        <taxon>Rhizophlyctis</taxon>
    </lineage>
</organism>
<dbReference type="SMART" id="SM00332">
    <property type="entry name" value="PP2Cc"/>
    <property type="match status" value="1"/>
</dbReference>
<feature type="domain" description="PPM-type phosphatase" evidence="2">
    <location>
        <begin position="242"/>
        <end position="614"/>
    </location>
</feature>
<protein>
    <recommendedName>
        <fullName evidence="2">PPM-type phosphatase domain-containing protein</fullName>
    </recommendedName>
</protein>
<dbReference type="PANTHER" id="PTHR13832">
    <property type="entry name" value="PROTEIN PHOSPHATASE 2C"/>
    <property type="match status" value="1"/>
</dbReference>
<gene>
    <name evidence="3" type="ORF">HK097_008232</name>
</gene>
<dbReference type="InterPro" id="IPR015655">
    <property type="entry name" value="PP2C"/>
</dbReference>
<feature type="compositionally biased region" description="Basic and acidic residues" evidence="1">
    <location>
        <begin position="79"/>
        <end position="106"/>
    </location>
</feature>
<dbReference type="EMBL" id="JADGJD010000474">
    <property type="protein sequence ID" value="KAJ3050772.1"/>
    <property type="molecule type" value="Genomic_DNA"/>
</dbReference>
<feature type="region of interest" description="Disordered" evidence="1">
    <location>
        <begin position="408"/>
        <end position="462"/>
    </location>
</feature>
<accession>A0AAD5SDR4</accession>
<dbReference type="Pfam" id="PF00481">
    <property type="entry name" value="PP2C"/>
    <property type="match status" value="1"/>
</dbReference>
<reference evidence="3" key="1">
    <citation type="submission" date="2020-05" db="EMBL/GenBank/DDBJ databases">
        <title>Phylogenomic resolution of chytrid fungi.</title>
        <authorList>
            <person name="Stajich J.E."/>
            <person name="Amses K."/>
            <person name="Simmons R."/>
            <person name="Seto K."/>
            <person name="Myers J."/>
            <person name="Bonds A."/>
            <person name="Quandt C.A."/>
            <person name="Barry K."/>
            <person name="Liu P."/>
            <person name="Grigoriev I."/>
            <person name="Longcore J.E."/>
            <person name="James T.Y."/>
        </authorList>
    </citation>
    <scope>NUCLEOTIDE SEQUENCE</scope>
    <source>
        <strain evidence="3">JEL0318</strain>
    </source>
</reference>
<sequence>MTIPPPTSMQNGHSVDGFFSYPDSTPSSTPPPPVTHEDHSSIPSGLGMKDHSTGSAVAGMVGAVEPVELQPSNSFQSGDSKEGNEGSGKTEHNGLEEDGDAHMSDDESREEEGTPEPEEVPSVVSQDGHAITNGASEHHSDSMLIDDDSMDGTETRKGKRSRSGTIPSVYARKGDDLGIPVKFEDPVEEDTTLPDSETTETTYAPAAEESLIGNSENSSHPASQSPPPHTTSPTTTQTHTLSWAVSAEQGYRNGPNNTRDPIHPECEDVWAYRQILHPSTPPTLPSHIFILADGHGGISAGRFFVSAAEKEVSTLLLSRTWDFSSDPDRRQFTSELSQSFQVMDAQYASRKVEEYRRWIDGGSKGGDKPVDDGCTLVVNVLHGGWIVNVNVGDSRTVIAMRKRVLGSGTVSVSSESGRGGDPSLQRVDTGGSTDTSGSHATSGTGTTTSTVGGPGLGSQSAFHPIFTSEDHNMLHPMKVYHIHRNGGQFVSPTGTLKTLTIHPPHLHPHPYIELATSRIYRPLSPQIKAVGVSHRRTLNLTATMGDLLFKIEPSVMSCVPDVSFVEVVKGRDCVIVMGTDGVWDHLRWQGGENVAQKQGEVVLGVLGACVDLEG</sequence>
<dbReference type="InterPro" id="IPR001932">
    <property type="entry name" value="PPM-type_phosphatase-like_dom"/>
</dbReference>
<feature type="region of interest" description="Disordered" evidence="1">
    <location>
        <begin position="213"/>
        <end position="238"/>
    </location>
</feature>
<evidence type="ECO:0000313" key="3">
    <source>
        <dbReference type="EMBL" id="KAJ3050772.1"/>
    </source>
</evidence>
<dbReference type="GO" id="GO:0004722">
    <property type="term" value="F:protein serine/threonine phosphatase activity"/>
    <property type="evidence" value="ECO:0007669"/>
    <property type="project" value="InterPro"/>
</dbReference>
<dbReference type="Gene3D" id="3.60.40.10">
    <property type="entry name" value="PPM-type phosphatase domain"/>
    <property type="match status" value="1"/>
</dbReference>
<name>A0AAD5SDR4_9FUNG</name>
<feature type="compositionally biased region" description="Acidic residues" evidence="1">
    <location>
        <begin position="107"/>
        <end position="119"/>
    </location>
</feature>
<proteinExistence type="predicted"/>
<dbReference type="PROSITE" id="PS51746">
    <property type="entry name" value="PPM_2"/>
    <property type="match status" value="1"/>
</dbReference>
<feature type="region of interest" description="Disordered" evidence="1">
    <location>
        <begin position="1"/>
        <end position="201"/>
    </location>
</feature>
<dbReference type="AlphaFoldDB" id="A0AAD5SDR4"/>
<evidence type="ECO:0000256" key="1">
    <source>
        <dbReference type="SAM" id="MobiDB-lite"/>
    </source>
</evidence>
<feature type="non-terminal residue" evidence="3">
    <location>
        <position position="614"/>
    </location>
</feature>
<dbReference type="SUPFAM" id="SSF81606">
    <property type="entry name" value="PP2C-like"/>
    <property type="match status" value="1"/>
</dbReference>
<dbReference type="PANTHER" id="PTHR13832:SF668">
    <property type="entry name" value="PROTEIN PHOSPHATASE 2C 39-RELATED"/>
    <property type="match status" value="1"/>
</dbReference>
<evidence type="ECO:0000259" key="2">
    <source>
        <dbReference type="PROSITE" id="PS51746"/>
    </source>
</evidence>
<keyword evidence="4" id="KW-1185">Reference proteome</keyword>